<dbReference type="eggNOG" id="COG1139">
    <property type="taxonomic scope" value="Bacteria"/>
</dbReference>
<gene>
    <name evidence="2" type="ordered locus">SpiGrapes_0731</name>
</gene>
<dbReference type="KEGG" id="sgp:SpiGrapes_0731"/>
<dbReference type="RefSeq" id="WP_014269416.1">
    <property type="nucleotide sequence ID" value="NC_016633.1"/>
</dbReference>
<evidence type="ECO:0000313" key="3">
    <source>
        <dbReference type="Proteomes" id="UP000005632"/>
    </source>
</evidence>
<dbReference type="InterPro" id="IPR003741">
    <property type="entry name" value="LUD_dom"/>
</dbReference>
<name>G8QYK4_SPHPG</name>
<dbReference type="STRING" id="158190.SpiGrapes_0731"/>
<evidence type="ECO:0000313" key="2">
    <source>
        <dbReference type="EMBL" id="AEV28567.1"/>
    </source>
</evidence>
<dbReference type="Pfam" id="PF02589">
    <property type="entry name" value="LUD_dom"/>
    <property type="match status" value="1"/>
</dbReference>
<dbReference type="EMBL" id="CP003155">
    <property type="protein sequence ID" value="AEV28567.1"/>
    <property type="molecule type" value="Genomic_DNA"/>
</dbReference>
<dbReference type="PANTHER" id="PTHR36179:SF2">
    <property type="entry name" value="LUD DOMAIN-CONTAINING PROTEIN"/>
    <property type="match status" value="1"/>
</dbReference>
<proteinExistence type="predicted"/>
<keyword evidence="3" id="KW-1185">Reference proteome</keyword>
<reference evidence="2 3" key="1">
    <citation type="submission" date="2011-11" db="EMBL/GenBank/DDBJ databases">
        <title>Complete sequence of Spirochaeta sp. grapes.</title>
        <authorList>
            <consortium name="US DOE Joint Genome Institute"/>
            <person name="Lucas S."/>
            <person name="Han J."/>
            <person name="Lapidus A."/>
            <person name="Cheng J.-F."/>
            <person name="Goodwin L."/>
            <person name="Pitluck S."/>
            <person name="Peters L."/>
            <person name="Ovchinnikova G."/>
            <person name="Munk A.C."/>
            <person name="Detter J.C."/>
            <person name="Han C."/>
            <person name="Tapia R."/>
            <person name="Land M."/>
            <person name="Hauser L."/>
            <person name="Kyrpides N."/>
            <person name="Ivanova N."/>
            <person name="Pagani I."/>
            <person name="Ritalahtilisa K."/>
            <person name="Loeffler F."/>
            <person name="Woyke T."/>
        </authorList>
    </citation>
    <scope>NUCLEOTIDE SEQUENCE [LARGE SCALE GENOMIC DNA]</scope>
    <source>
        <strain evidence="3">ATCC BAA-1885 / DSM 22778 / Grapes</strain>
    </source>
</reference>
<dbReference type="PANTHER" id="PTHR36179">
    <property type="entry name" value="LUD_DOM DOMAIN-CONTAINING PROTEIN"/>
    <property type="match status" value="1"/>
</dbReference>
<dbReference type="OrthoDB" id="9809147at2"/>
<dbReference type="AlphaFoldDB" id="G8QYK4"/>
<dbReference type="Proteomes" id="UP000005632">
    <property type="component" value="Chromosome"/>
</dbReference>
<feature type="domain" description="LUD" evidence="1">
    <location>
        <begin position="15"/>
        <end position="220"/>
    </location>
</feature>
<sequence length="226" mass="24812">MDANKRKNREQQVGRTLKALALNNIKAAFLPSINEVIPMVTSLIEKGESVAVGGSVTLQETGILELLRNGDYIFHDRYKKGLTPEQIRQVFLESFSVDTYLASANAITEHGEIYCVDGTSNRIAAMLYGPKQVVLIVSWDKIVPDLASAIVRVKETAAPANAVRLDIDTYCNKKGKCINPTCNTNNLMALTAGACENTICSNYAVFSRQHFPDRIKVLIVGESLGY</sequence>
<accession>G8QYK4</accession>
<organism evidence="2 3">
    <name type="scientific">Sphaerochaeta pleomorpha (strain ATCC BAA-1885 / DSM 22778 / Grapes)</name>
    <dbReference type="NCBI Taxonomy" id="158190"/>
    <lineage>
        <taxon>Bacteria</taxon>
        <taxon>Pseudomonadati</taxon>
        <taxon>Spirochaetota</taxon>
        <taxon>Spirochaetia</taxon>
        <taxon>Spirochaetales</taxon>
        <taxon>Sphaerochaetaceae</taxon>
        <taxon>Sphaerochaeta</taxon>
    </lineage>
</organism>
<dbReference type="HOGENOM" id="CLU_107893_1_0_12"/>
<evidence type="ECO:0000259" key="1">
    <source>
        <dbReference type="Pfam" id="PF02589"/>
    </source>
</evidence>
<protein>
    <recommendedName>
        <fullName evidence="1">LUD domain-containing protein</fullName>
    </recommendedName>
</protein>